<organism evidence="5 6">
    <name type="scientific">Ordospora colligata OC4</name>
    <dbReference type="NCBI Taxonomy" id="1354746"/>
    <lineage>
        <taxon>Eukaryota</taxon>
        <taxon>Fungi</taxon>
        <taxon>Fungi incertae sedis</taxon>
        <taxon>Microsporidia</taxon>
        <taxon>Ordosporidae</taxon>
        <taxon>Ordospora</taxon>
    </lineage>
</organism>
<evidence type="ECO:0000259" key="4">
    <source>
        <dbReference type="Pfam" id="PF00303"/>
    </source>
</evidence>
<feature type="domain" description="Thymidylate synthase/dCMP hydroxymethylase" evidence="4">
    <location>
        <begin position="1"/>
        <end position="124"/>
    </location>
</feature>
<keyword evidence="2" id="KW-0489">Methyltransferase</keyword>
<dbReference type="InterPro" id="IPR000398">
    <property type="entry name" value="Thymidylate_synthase"/>
</dbReference>
<comment type="caution">
    <text evidence="5">The sequence shown here is derived from an EMBL/GenBank/DDBJ whole genome shotgun (WGS) entry which is preliminary data.</text>
</comment>
<dbReference type="EC" id="2.1.1.45" evidence="1"/>
<dbReference type="GO" id="GO:0005739">
    <property type="term" value="C:mitochondrion"/>
    <property type="evidence" value="ECO:0007669"/>
    <property type="project" value="TreeGrafter"/>
</dbReference>
<dbReference type="RefSeq" id="XP_014562826.1">
    <property type="nucleotide sequence ID" value="XM_014707340.1"/>
</dbReference>
<dbReference type="GO" id="GO:0004799">
    <property type="term" value="F:thymidylate synthase activity"/>
    <property type="evidence" value="ECO:0007669"/>
    <property type="project" value="UniProtKB-EC"/>
</dbReference>
<dbReference type="STRING" id="1354746.A0A0B2UHW5"/>
<keyword evidence="3" id="KW-0808">Transferase</keyword>
<dbReference type="EMBL" id="JOKQ01000013">
    <property type="protein sequence ID" value="KHN68784.1"/>
    <property type="molecule type" value="Genomic_DNA"/>
</dbReference>
<sequence>MALPSCHCLYHFRVSNGKLSCILYQRSGDMSLGIPFNIASYSLLTIMMAKLTNLEPEEFIHFVGYTHVYLDHVEPLKVMLSREPREFPTLKLKDKEYRKLEDFELEDFILENYNPHPKFFMKMSA</sequence>
<dbReference type="Proteomes" id="UP000031056">
    <property type="component" value="Unassembled WGS sequence"/>
</dbReference>
<dbReference type="OrthoDB" id="766at2759"/>
<dbReference type="GO" id="GO:0005829">
    <property type="term" value="C:cytosol"/>
    <property type="evidence" value="ECO:0007669"/>
    <property type="project" value="TreeGrafter"/>
</dbReference>
<dbReference type="InterPro" id="IPR036926">
    <property type="entry name" value="Thymidate_synth/dCMP_Mease_sf"/>
</dbReference>
<keyword evidence="6" id="KW-1185">Reference proteome</keyword>
<name>A0A0B2UHW5_9MICR</name>
<dbReference type="AlphaFoldDB" id="A0A0B2UHW5"/>
<dbReference type="GeneID" id="26262714"/>
<proteinExistence type="predicted"/>
<evidence type="ECO:0000256" key="3">
    <source>
        <dbReference type="ARBA" id="ARBA00022679"/>
    </source>
</evidence>
<dbReference type="HOGENOM" id="CLU_021669_1_2_1"/>
<dbReference type="NCBIfam" id="TIGR03284">
    <property type="entry name" value="thym_sym"/>
    <property type="match status" value="1"/>
</dbReference>
<evidence type="ECO:0000313" key="5">
    <source>
        <dbReference type="EMBL" id="KHN68784.1"/>
    </source>
</evidence>
<dbReference type="InParanoid" id="A0A0B2UHW5"/>
<dbReference type="InterPro" id="IPR045097">
    <property type="entry name" value="Thymidate_synth/dCMP_Mease"/>
</dbReference>
<evidence type="ECO:0000313" key="6">
    <source>
        <dbReference type="Proteomes" id="UP000031056"/>
    </source>
</evidence>
<protein>
    <recommendedName>
        <fullName evidence="1">thymidylate synthase</fullName>
        <ecNumber evidence="1">2.1.1.45</ecNumber>
    </recommendedName>
</protein>
<dbReference type="PANTHER" id="PTHR11548">
    <property type="entry name" value="THYMIDYLATE SYNTHASE 1"/>
    <property type="match status" value="1"/>
</dbReference>
<dbReference type="Pfam" id="PF00303">
    <property type="entry name" value="Thymidylat_synt"/>
    <property type="match status" value="1"/>
</dbReference>
<dbReference type="Gene3D" id="3.30.572.10">
    <property type="entry name" value="Thymidylate synthase/dCMP hydroxymethylase domain"/>
    <property type="match status" value="1"/>
</dbReference>
<dbReference type="PRINTS" id="PR00108">
    <property type="entry name" value="THYMDSNTHASE"/>
</dbReference>
<reference evidence="5 6" key="1">
    <citation type="journal article" date="2014" name="MBio">
        <title>The Ordospora colligata genome; evolution of extreme reduction in microsporidia and host-to-parasite horizontal gene transfer.</title>
        <authorList>
            <person name="Pombert J.-F."/>
            <person name="Haag K.L."/>
            <person name="Beidas S."/>
            <person name="Ebert D."/>
            <person name="Keeling P.J."/>
        </authorList>
    </citation>
    <scope>NUCLEOTIDE SEQUENCE [LARGE SCALE GENOMIC DNA]</scope>
    <source>
        <strain evidence="5 6">OC4</strain>
    </source>
</reference>
<evidence type="ECO:0000256" key="1">
    <source>
        <dbReference type="ARBA" id="ARBA00011947"/>
    </source>
</evidence>
<evidence type="ECO:0000256" key="2">
    <source>
        <dbReference type="ARBA" id="ARBA00022603"/>
    </source>
</evidence>
<dbReference type="VEuPathDB" id="MicrosporidiaDB:M896_130020"/>
<dbReference type="GO" id="GO:0006231">
    <property type="term" value="P:dTMP biosynthetic process"/>
    <property type="evidence" value="ECO:0007669"/>
    <property type="project" value="InterPro"/>
</dbReference>
<accession>A0A0B2UHW5</accession>
<dbReference type="GO" id="GO:0032259">
    <property type="term" value="P:methylation"/>
    <property type="evidence" value="ECO:0007669"/>
    <property type="project" value="UniProtKB-KW"/>
</dbReference>
<dbReference type="InterPro" id="IPR023451">
    <property type="entry name" value="Thymidate_synth/dCMP_Mease_dom"/>
</dbReference>
<dbReference type="SUPFAM" id="SSF55831">
    <property type="entry name" value="Thymidylate synthase/dCMP hydroxymethylase"/>
    <property type="match status" value="1"/>
</dbReference>
<gene>
    <name evidence="5" type="ORF">M896_130020</name>
</gene>
<dbReference type="PANTHER" id="PTHR11548:SF2">
    <property type="entry name" value="THYMIDYLATE SYNTHASE"/>
    <property type="match status" value="1"/>
</dbReference>